<protein>
    <recommendedName>
        <fullName evidence="1">Reverse transcriptase zinc-binding domain-containing protein</fullName>
    </recommendedName>
</protein>
<sequence>MLQDAEVQGQLTGVAVARLAPRVSHLLFADDTLAGKGVLIKTVIQSLPTYAMSCFQLPLGLLWSLESLMADFCWQNQGEKRVHWIAWRKLCQPVVNRGLGFHELKEFNLALLAKVRLLLKEGCRSIPKEGWRWQFECSGRFSVKSAYRHAVTMRDRELASTSTSGQLLSRGRGSLWSLIWHSGVLPKVKILIWRLCNEALPTLVKLARRAESVDTTCAVCGMGSESLKHLFWECPFSRQVCALSNIAWHMLSTWTDGPREWMLGVAQQVDRDERGWVFTLCWAIWRHRCQRLMEGRGQEPWWVWRNAMIMLDSYSTANRCQEPNN</sequence>
<evidence type="ECO:0000259" key="1">
    <source>
        <dbReference type="Pfam" id="PF13966"/>
    </source>
</evidence>
<dbReference type="PANTHER" id="PTHR33116">
    <property type="entry name" value="REVERSE TRANSCRIPTASE ZINC-BINDING DOMAIN-CONTAINING PROTEIN-RELATED-RELATED"/>
    <property type="match status" value="1"/>
</dbReference>
<comment type="caution">
    <text evidence="2">The sequence shown here is derived from an EMBL/GenBank/DDBJ whole genome shotgun (WGS) entry which is preliminary data.</text>
</comment>
<name>A0AAW2LLJ7_SESRA</name>
<dbReference type="AlphaFoldDB" id="A0AAW2LLJ7"/>
<dbReference type="InterPro" id="IPR026960">
    <property type="entry name" value="RVT-Znf"/>
</dbReference>
<evidence type="ECO:0000313" key="2">
    <source>
        <dbReference type="EMBL" id="KAL0319567.1"/>
    </source>
</evidence>
<dbReference type="PANTHER" id="PTHR33116:SF86">
    <property type="entry name" value="REVERSE TRANSCRIPTASE DOMAIN-CONTAINING PROTEIN"/>
    <property type="match status" value="1"/>
</dbReference>
<gene>
    <name evidence="2" type="ORF">Sradi_5218200</name>
</gene>
<feature type="domain" description="Reverse transcriptase zinc-binding" evidence="1">
    <location>
        <begin position="141"/>
        <end position="240"/>
    </location>
</feature>
<organism evidence="2">
    <name type="scientific">Sesamum radiatum</name>
    <name type="common">Black benniseed</name>
    <dbReference type="NCBI Taxonomy" id="300843"/>
    <lineage>
        <taxon>Eukaryota</taxon>
        <taxon>Viridiplantae</taxon>
        <taxon>Streptophyta</taxon>
        <taxon>Embryophyta</taxon>
        <taxon>Tracheophyta</taxon>
        <taxon>Spermatophyta</taxon>
        <taxon>Magnoliopsida</taxon>
        <taxon>eudicotyledons</taxon>
        <taxon>Gunneridae</taxon>
        <taxon>Pentapetalae</taxon>
        <taxon>asterids</taxon>
        <taxon>lamiids</taxon>
        <taxon>Lamiales</taxon>
        <taxon>Pedaliaceae</taxon>
        <taxon>Sesamum</taxon>
    </lineage>
</organism>
<dbReference type="EMBL" id="JACGWJ010000024">
    <property type="protein sequence ID" value="KAL0319567.1"/>
    <property type="molecule type" value="Genomic_DNA"/>
</dbReference>
<reference evidence="2" key="1">
    <citation type="submission" date="2020-06" db="EMBL/GenBank/DDBJ databases">
        <authorList>
            <person name="Li T."/>
            <person name="Hu X."/>
            <person name="Zhang T."/>
            <person name="Song X."/>
            <person name="Zhang H."/>
            <person name="Dai N."/>
            <person name="Sheng W."/>
            <person name="Hou X."/>
            <person name="Wei L."/>
        </authorList>
    </citation>
    <scope>NUCLEOTIDE SEQUENCE</scope>
    <source>
        <strain evidence="2">G02</strain>
        <tissue evidence="2">Leaf</tissue>
    </source>
</reference>
<proteinExistence type="predicted"/>
<accession>A0AAW2LLJ7</accession>
<dbReference type="Pfam" id="PF13966">
    <property type="entry name" value="zf-RVT"/>
    <property type="match status" value="1"/>
</dbReference>
<reference evidence="2" key="2">
    <citation type="journal article" date="2024" name="Plant">
        <title>Genomic evolution and insights into agronomic trait innovations of Sesamum species.</title>
        <authorList>
            <person name="Miao H."/>
            <person name="Wang L."/>
            <person name="Qu L."/>
            <person name="Liu H."/>
            <person name="Sun Y."/>
            <person name="Le M."/>
            <person name="Wang Q."/>
            <person name="Wei S."/>
            <person name="Zheng Y."/>
            <person name="Lin W."/>
            <person name="Duan Y."/>
            <person name="Cao H."/>
            <person name="Xiong S."/>
            <person name="Wang X."/>
            <person name="Wei L."/>
            <person name="Li C."/>
            <person name="Ma Q."/>
            <person name="Ju M."/>
            <person name="Zhao R."/>
            <person name="Li G."/>
            <person name="Mu C."/>
            <person name="Tian Q."/>
            <person name="Mei H."/>
            <person name="Zhang T."/>
            <person name="Gao T."/>
            <person name="Zhang H."/>
        </authorList>
    </citation>
    <scope>NUCLEOTIDE SEQUENCE</scope>
    <source>
        <strain evidence="2">G02</strain>
    </source>
</reference>